<comment type="similarity">
    <text evidence="1">Belongs to the beta/gamma-crystallin family.</text>
</comment>
<dbReference type="EMBL" id="UYJE01008240">
    <property type="protein sequence ID" value="VDI62318.1"/>
    <property type="molecule type" value="Genomic_DNA"/>
</dbReference>
<dbReference type="Pfam" id="PF00030">
    <property type="entry name" value="Crystall"/>
    <property type="match status" value="2"/>
</dbReference>
<dbReference type="InterPro" id="IPR011024">
    <property type="entry name" value="G_crystallin-like"/>
</dbReference>
<evidence type="ECO:0000256" key="2">
    <source>
        <dbReference type="ARBA" id="ARBA00022737"/>
    </source>
</evidence>
<dbReference type="PANTHER" id="PTHR11818">
    <property type="entry name" value="BETA/GAMMA CRYSTALLIN"/>
    <property type="match status" value="1"/>
</dbReference>
<name>A0A8B6GCZ4_MYTGA</name>
<dbReference type="PROSITE" id="PS50915">
    <property type="entry name" value="CRYSTALLIN_BETA_GAMMA"/>
    <property type="match status" value="1"/>
</dbReference>
<dbReference type="Gene3D" id="2.170.15.10">
    <property type="entry name" value="Proaerolysin, chain A, domain 3"/>
    <property type="match status" value="1"/>
</dbReference>
<evidence type="ECO:0000256" key="1">
    <source>
        <dbReference type="ARBA" id="ARBA00009646"/>
    </source>
</evidence>
<feature type="domain" description="Beta/gamma crystallin 'Greek key'" evidence="3">
    <location>
        <begin position="43"/>
        <end position="86"/>
    </location>
</feature>
<proteinExistence type="inferred from homology"/>
<dbReference type="SMART" id="SM00247">
    <property type="entry name" value="XTALbg"/>
    <property type="match status" value="2"/>
</dbReference>
<dbReference type="SUPFAM" id="SSF56973">
    <property type="entry name" value="Aerolisin/ETX pore-forming domain"/>
    <property type="match status" value="1"/>
</dbReference>
<keyword evidence="2" id="KW-0677">Repeat</keyword>
<dbReference type="AlphaFoldDB" id="A0A8B6GCZ4"/>
<dbReference type="InterPro" id="IPR004991">
    <property type="entry name" value="Aerolysin-like"/>
</dbReference>
<accession>A0A8B6GCZ4</accession>
<sequence length="364" mass="40851">MEPKITLYEHDFNGRSKVFTKSCPDLTMGGFNSITSSVKCERGVWILYQEKNYKGQIFVIEDGENYAYAKFKGYFNDKALSLKLLDEIDFTEESECTLYKHVNYTKPTLTFADDVQNLKCYNFDEMTSSVVVKSGAWVGFTQPNYDGYQSLFLKGSYNFSDAPNEKGGFKNDVLSSFSKITLKPSAPGKMKLIKIDFDQEEARISRTPTSVFSWMQVNNGSVVQTVAPLDEVNIAREATYEFRWNRAAKVSATLTAKTKIPLVGKTGINMSAEMSVSMGSTAGTTKCKAEEWVPGYPSKIKPSTRVTVTSTLTQGNISIPFTALLCDENNTEHTIIEKGVFYGRQYFDFHSESKDTKIPTPKLK</sequence>
<dbReference type="Gene3D" id="2.60.20.10">
    <property type="entry name" value="Crystallins"/>
    <property type="match status" value="2"/>
</dbReference>
<evidence type="ECO:0000313" key="4">
    <source>
        <dbReference type="EMBL" id="VDI62318.1"/>
    </source>
</evidence>
<dbReference type="Proteomes" id="UP000596742">
    <property type="component" value="Unassembled WGS sequence"/>
</dbReference>
<reference evidence="4" key="1">
    <citation type="submission" date="2018-11" db="EMBL/GenBank/DDBJ databases">
        <authorList>
            <person name="Alioto T."/>
            <person name="Alioto T."/>
        </authorList>
    </citation>
    <scope>NUCLEOTIDE SEQUENCE</scope>
</reference>
<evidence type="ECO:0000313" key="5">
    <source>
        <dbReference type="Proteomes" id="UP000596742"/>
    </source>
</evidence>
<gene>
    <name evidence="4" type="ORF">MGAL_10B034915</name>
</gene>
<dbReference type="SUPFAM" id="SSF49695">
    <property type="entry name" value="gamma-Crystallin-like"/>
    <property type="match status" value="1"/>
</dbReference>
<protein>
    <recommendedName>
        <fullName evidence="3">Beta/gamma crystallin 'Greek key' domain-containing protein</fullName>
    </recommendedName>
</protein>
<dbReference type="InterPro" id="IPR050252">
    <property type="entry name" value="Beta/Gamma-Crystallin"/>
</dbReference>
<dbReference type="OrthoDB" id="8688215at2759"/>
<organism evidence="4 5">
    <name type="scientific">Mytilus galloprovincialis</name>
    <name type="common">Mediterranean mussel</name>
    <dbReference type="NCBI Taxonomy" id="29158"/>
    <lineage>
        <taxon>Eukaryota</taxon>
        <taxon>Metazoa</taxon>
        <taxon>Spiralia</taxon>
        <taxon>Lophotrochozoa</taxon>
        <taxon>Mollusca</taxon>
        <taxon>Bivalvia</taxon>
        <taxon>Autobranchia</taxon>
        <taxon>Pteriomorphia</taxon>
        <taxon>Mytilida</taxon>
        <taxon>Mytiloidea</taxon>
        <taxon>Mytilidae</taxon>
        <taxon>Mytilinae</taxon>
        <taxon>Mytilus</taxon>
    </lineage>
</organism>
<dbReference type="InterPro" id="IPR001064">
    <property type="entry name" value="Beta/gamma_crystallin"/>
</dbReference>
<comment type="caution">
    <text evidence="4">The sequence shown here is derived from an EMBL/GenBank/DDBJ whole genome shotgun (WGS) entry which is preliminary data.</text>
</comment>
<keyword evidence="5" id="KW-1185">Reference proteome</keyword>
<dbReference type="PANTHER" id="PTHR11818:SF42">
    <property type="entry name" value="VOLTAGE-GATED HYDROGEN CHANNEL 1"/>
    <property type="match status" value="1"/>
</dbReference>
<evidence type="ECO:0000259" key="3">
    <source>
        <dbReference type="PROSITE" id="PS50915"/>
    </source>
</evidence>
<dbReference type="Pfam" id="PF03318">
    <property type="entry name" value="ETX_MTX2"/>
    <property type="match status" value="1"/>
</dbReference>